<sequence length="95" mass="11241">MIDAKVFEPDVDIDLIVIDESDTNSFYVFRYDETDYRFVDSIYGLNLYQKENDELVEVTYTYDFDDINEVQLEILHNKIATKIETIISKLNKEGK</sequence>
<dbReference type="EMBL" id="LOMK01000001">
    <property type="protein sequence ID" value="KYN24902.1"/>
    <property type="molecule type" value="Genomic_DNA"/>
</dbReference>
<reference evidence="2" key="1">
    <citation type="submission" date="2015-12" db="EMBL/GenBank/DDBJ databases">
        <authorList>
            <person name="Tarr C.L."/>
            <person name="Gladney L.M."/>
        </authorList>
    </citation>
    <scope>NUCLEOTIDE SEQUENCE [LARGE SCALE GENOMIC DNA]</scope>
    <source>
        <strain evidence="2">2756-81</strain>
    </source>
</reference>
<dbReference type="AlphaFoldDB" id="A0A151JGT9"/>
<evidence type="ECO:0000313" key="1">
    <source>
        <dbReference type="EMBL" id="KYN24902.1"/>
    </source>
</evidence>
<comment type="caution">
    <text evidence="1">The sequence shown here is derived from an EMBL/GenBank/DDBJ whole genome shotgun (WGS) entry which is preliminary data.</text>
</comment>
<name>A0A151JGT9_9VIBR</name>
<gene>
    <name evidence="1" type="ORF">AUQ44_03470</name>
</gene>
<dbReference type="Proteomes" id="UP000075349">
    <property type="component" value="Unassembled WGS sequence"/>
</dbReference>
<evidence type="ECO:0000313" key="2">
    <source>
        <dbReference type="Proteomes" id="UP000075349"/>
    </source>
</evidence>
<organism evidence="1 2">
    <name type="scientific">Vibrio cidicii</name>
    <dbReference type="NCBI Taxonomy" id="1763883"/>
    <lineage>
        <taxon>Bacteria</taxon>
        <taxon>Pseudomonadati</taxon>
        <taxon>Pseudomonadota</taxon>
        <taxon>Gammaproteobacteria</taxon>
        <taxon>Vibrionales</taxon>
        <taxon>Vibrionaceae</taxon>
        <taxon>Vibrio</taxon>
    </lineage>
</organism>
<accession>A0A151JGT9</accession>
<proteinExistence type="predicted"/>
<protein>
    <submittedName>
        <fullName evidence="1">Uncharacterized protein</fullName>
    </submittedName>
</protein>